<evidence type="ECO:0000313" key="3">
    <source>
        <dbReference type="EMBL" id="KZE37456.1"/>
    </source>
</evidence>
<organism evidence="3 4">
    <name type="scientific">Bhargavaea cecembensis</name>
    <dbReference type="NCBI Taxonomy" id="394098"/>
    <lineage>
        <taxon>Bacteria</taxon>
        <taxon>Bacillati</taxon>
        <taxon>Bacillota</taxon>
        <taxon>Bacilli</taxon>
        <taxon>Bacillales</taxon>
        <taxon>Caryophanaceae</taxon>
        <taxon>Bhargavaea</taxon>
    </lineage>
</organism>
<dbReference type="Proteomes" id="UP000076490">
    <property type="component" value="Unassembled WGS sequence"/>
</dbReference>
<dbReference type="PANTHER" id="PTHR34473">
    <property type="entry name" value="UPF0699 TRANSMEMBRANE PROTEIN YDBS"/>
    <property type="match status" value="1"/>
</dbReference>
<comment type="caution">
    <text evidence="3">The sequence shown here is derived from an EMBL/GenBank/DDBJ whole genome shotgun (WGS) entry which is preliminary data.</text>
</comment>
<proteinExistence type="predicted"/>
<sequence>MELDIREPEGRISKKAVTVWRLSNTIGHGITLLVFAGLIIAGNQFGWWDWAMTALWIFGGLTALSAVYSIFIEPVILQRTWRYGADEEFVKLRHGVITVQHQTVPMTKVQYVGLEQGPLQRKFGLYTLTVGTMGSNHSIPALPEQEAKEFRNRISRLAKIREEDE</sequence>
<dbReference type="InterPro" id="IPR005182">
    <property type="entry name" value="YdbS-like_PH"/>
</dbReference>
<dbReference type="PANTHER" id="PTHR34473:SF2">
    <property type="entry name" value="UPF0699 TRANSMEMBRANE PROTEIN YDBT"/>
    <property type="match status" value="1"/>
</dbReference>
<feature type="domain" description="YdbS-like PH" evidence="2">
    <location>
        <begin position="79"/>
        <end position="154"/>
    </location>
</feature>
<accession>A0A163EXU6</accession>
<keyword evidence="1" id="KW-0472">Membrane</keyword>
<dbReference type="Pfam" id="PF03703">
    <property type="entry name" value="bPH_2"/>
    <property type="match status" value="1"/>
</dbReference>
<name>A0A163EXU6_9BACL</name>
<feature type="transmembrane region" description="Helical" evidence="1">
    <location>
        <begin position="53"/>
        <end position="72"/>
    </location>
</feature>
<dbReference type="RefSeq" id="WP_063182721.1">
    <property type="nucleotide sequence ID" value="NZ_LQNT01000011.1"/>
</dbReference>
<dbReference type="EMBL" id="LQNT01000011">
    <property type="protein sequence ID" value="KZE37456.1"/>
    <property type="molecule type" value="Genomic_DNA"/>
</dbReference>
<feature type="transmembrane region" description="Helical" evidence="1">
    <location>
        <begin position="21"/>
        <end position="41"/>
    </location>
</feature>
<dbReference type="AlphaFoldDB" id="A0A163EXU6"/>
<evidence type="ECO:0000313" key="4">
    <source>
        <dbReference type="Proteomes" id="UP000076490"/>
    </source>
</evidence>
<gene>
    <name evidence="3" type="ORF">AV656_12885</name>
</gene>
<protein>
    <recommendedName>
        <fullName evidence="2">YdbS-like PH domain-containing protein</fullName>
    </recommendedName>
</protein>
<keyword evidence="1" id="KW-1133">Transmembrane helix</keyword>
<keyword evidence="1" id="KW-0812">Transmembrane</keyword>
<reference evidence="3 4" key="1">
    <citation type="submission" date="2016-01" db="EMBL/GenBank/DDBJ databases">
        <title>Whole genome sequencing of Bhargavaea cecembensis T14.</title>
        <authorList>
            <person name="Hong K.W."/>
        </authorList>
    </citation>
    <scope>NUCLEOTIDE SEQUENCE [LARGE SCALE GENOMIC DNA]</scope>
    <source>
        <strain evidence="3 4">T14</strain>
    </source>
</reference>
<evidence type="ECO:0000256" key="1">
    <source>
        <dbReference type="SAM" id="Phobius"/>
    </source>
</evidence>
<evidence type="ECO:0000259" key="2">
    <source>
        <dbReference type="Pfam" id="PF03703"/>
    </source>
</evidence>
<dbReference type="OrthoDB" id="2437193at2"/>